<dbReference type="FunCoup" id="A0A6I8U803">
    <property type="interactions" value="5"/>
</dbReference>
<evidence type="ECO:0000256" key="5">
    <source>
        <dbReference type="ARBA" id="ARBA00023157"/>
    </source>
</evidence>
<dbReference type="PANTHER" id="PTHR21066">
    <property type="entry name" value="ODORANT-BINDING PROTEIN 59A-RELATED"/>
    <property type="match status" value="1"/>
</dbReference>
<evidence type="ECO:0000256" key="2">
    <source>
        <dbReference type="ARBA" id="ARBA00008098"/>
    </source>
</evidence>
<proteinExistence type="inferred from homology"/>
<evidence type="ECO:0000256" key="3">
    <source>
        <dbReference type="ARBA" id="ARBA00022448"/>
    </source>
</evidence>
<sequence length="173" mass="20756">MRVTLFTVLYLLSVVLILVNTLENCVNLKKNLEEILKCCTIDDWLPERNLQNCTNKHKFQFSESRKGLQFCVESCYYRSLGIVDEFAVNLTRLHEINRNRKQYEQETIDQAAYTCNYEKYEEIIDRLMYHRTECNSYPSLFGDCIMNEIQMNCHDKLWRNSTVCDRFRARKFC</sequence>
<dbReference type="InterPro" id="IPR052295">
    <property type="entry name" value="Odorant-binding_protein"/>
</dbReference>
<accession>A0A6I8U803</accession>
<keyword evidence="3" id="KW-0813">Transport</keyword>
<comment type="similarity">
    <text evidence="2">Belongs to the PBP/GOBP family.</text>
</comment>
<dbReference type="AlphaFoldDB" id="A0A6I8U803"/>
<gene>
    <name evidence="6" type="primary">110676935</name>
</gene>
<protein>
    <submittedName>
        <fullName evidence="6">Uncharacterized protein</fullName>
    </submittedName>
</protein>
<name>A0A6I8U803_AEDAE</name>
<dbReference type="GO" id="GO:0005576">
    <property type="term" value="C:extracellular region"/>
    <property type="evidence" value="ECO:0007669"/>
    <property type="project" value="UniProtKB-SubCell"/>
</dbReference>
<reference evidence="6 7" key="1">
    <citation type="submission" date="2017-06" db="EMBL/GenBank/DDBJ databases">
        <title>Aedes aegypti genome working group (AGWG) sequencing and assembly.</title>
        <authorList>
            <consortium name="Aedes aegypti Genome Working Group (AGWG)"/>
            <person name="Matthews B.J."/>
        </authorList>
    </citation>
    <scope>NUCLEOTIDE SEQUENCE [LARGE SCALE GENOMIC DNA]</scope>
    <source>
        <strain evidence="6 7">LVP_AGWG</strain>
    </source>
</reference>
<organism evidence="6 7">
    <name type="scientific">Aedes aegypti</name>
    <name type="common">Yellowfever mosquito</name>
    <name type="synonym">Culex aegypti</name>
    <dbReference type="NCBI Taxonomy" id="7159"/>
    <lineage>
        <taxon>Eukaryota</taxon>
        <taxon>Metazoa</taxon>
        <taxon>Ecdysozoa</taxon>
        <taxon>Arthropoda</taxon>
        <taxon>Hexapoda</taxon>
        <taxon>Insecta</taxon>
        <taxon>Pterygota</taxon>
        <taxon>Neoptera</taxon>
        <taxon>Endopterygota</taxon>
        <taxon>Diptera</taxon>
        <taxon>Nematocera</taxon>
        <taxon>Culicoidea</taxon>
        <taxon>Culicidae</taxon>
        <taxon>Culicinae</taxon>
        <taxon>Aedini</taxon>
        <taxon>Aedes</taxon>
        <taxon>Stegomyia</taxon>
    </lineage>
</organism>
<comment type="subcellular location">
    <subcellularLocation>
        <location evidence="1">Secreted</location>
    </subcellularLocation>
</comment>
<evidence type="ECO:0000256" key="1">
    <source>
        <dbReference type="ARBA" id="ARBA00004613"/>
    </source>
</evidence>
<dbReference type="PANTHER" id="PTHR21066:SF3">
    <property type="entry name" value="IP02236P"/>
    <property type="match status" value="1"/>
</dbReference>
<evidence type="ECO:0000313" key="7">
    <source>
        <dbReference type="Proteomes" id="UP000008820"/>
    </source>
</evidence>
<keyword evidence="7" id="KW-1185">Reference proteome</keyword>
<dbReference type="InParanoid" id="A0A6I8U803"/>
<keyword evidence="4" id="KW-0964">Secreted</keyword>
<dbReference type="Proteomes" id="UP000008820">
    <property type="component" value="Chromosome 2"/>
</dbReference>
<evidence type="ECO:0000256" key="4">
    <source>
        <dbReference type="ARBA" id="ARBA00022525"/>
    </source>
</evidence>
<keyword evidence="5" id="KW-1015">Disulfide bond</keyword>
<dbReference type="Gene3D" id="1.10.238.270">
    <property type="match status" value="1"/>
</dbReference>
<evidence type="ECO:0000313" key="6">
    <source>
        <dbReference type="EnsemblMetazoa" id="AAEL026708-PA"/>
    </source>
</evidence>
<dbReference type="EnsemblMetazoa" id="AAEL026708-RA">
    <property type="protein sequence ID" value="AAEL026708-PA"/>
    <property type="gene ID" value="AAEL026708"/>
</dbReference>
<reference evidence="6" key="2">
    <citation type="submission" date="2020-05" db="UniProtKB">
        <authorList>
            <consortium name="EnsemblMetazoa"/>
        </authorList>
    </citation>
    <scope>IDENTIFICATION</scope>
    <source>
        <strain evidence="6">LVP_AGWG</strain>
    </source>
</reference>